<comment type="caution">
    <text evidence="10">The sequence shown here is derived from an EMBL/GenBank/DDBJ whole genome shotgun (WGS) entry which is preliminary data.</text>
</comment>
<dbReference type="AlphaFoldDB" id="A0A3A4R383"/>
<dbReference type="InterPro" id="IPR001626">
    <property type="entry name" value="ABC_TroCD"/>
</dbReference>
<keyword evidence="3 8" id="KW-0813">Transport</keyword>
<dbReference type="PANTHER" id="PTHR30477">
    <property type="entry name" value="ABC-TRANSPORTER METAL-BINDING PROTEIN"/>
    <property type="match status" value="1"/>
</dbReference>
<dbReference type="EMBL" id="QZJZ01000083">
    <property type="protein sequence ID" value="RJP57277.1"/>
    <property type="molecule type" value="Genomic_DNA"/>
</dbReference>
<dbReference type="Proteomes" id="UP000266426">
    <property type="component" value="Unassembled WGS sequence"/>
</dbReference>
<sequence>MSIQHIEIQIIASLVAVTCALPGVFLVLRRLSLMSDAISHAILLGIVLAFFVVENLASPLLIVGAGLVGLAVVVGVELLTRTRLVHEDSAIGLVFPALFSLGVILISRYAGNVHLDTDAVLLGELAFAPFDRISIFGHDIGPRAVYVVGVILVINLAFITIFYKELKLATFDKALAATLGFAPLAIHYVFMSLVSVTAVGAFDTVGSVLVVALMIAPPAAAYLLTDTLWIMLLLSAVFGLISALSGFWLSVAFDASIAGFMATMSGVMFLVVLLVAPKRGLVSKLLTRRKQKREIATTMLLVHLLHHENAKNANIECNVSNLPEHLHWHRSMINRIIQFAQKSGFLSRSGELLALTDSGRKRAQEDMIY</sequence>
<accession>A0A3A4R383</accession>
<dbReference type="GO" id="GO:0010043">
    <property type="term" value="P:response to zinc ion"/>
    <property type="evidence" value="ECO:0007669"/>
    <property type="project" value="TreeGrafter"/>
</dbReference>
<feature type="transmembrane region" description="Helical" evidence="9">
    <location>
        <begin position="91"/>
        <end position="111"/>
    </location>
</feature>
<proteinExistence type="inferred from homology"/>
<dbReference type="Gene3D" id="1.10.3470.10">
    <property type="entry name" value="ABC transporter involved in vitamin B12 uptake, BtuC"/>
    <property type="match status" value="1"/>
</dbReference>
<dbReference type="InterPro" id="IPR037294">
    <property type="entry name" value="ABC_BtuC-like"/>
</dbReference>
<dbReference type="GO" id="GO:0043190">
    <property type="term" value="C:ATP-binding cassette (ABC) transporter complex"/>
    <property type="evidence" value="ECO:0007669"/>
    <property type="project" value="InterPro"/>
</dbReference>
<evidence type="ECO:0000256" key="4">
    <source>
        <dbReference type="ARBA" id="ARBA00022475"/>
    </source>
</evidence>
<gene>
    <name evidence="10" type="ORF">C4541_10480</name>
</gene>
<dbReference type="Pfam" id="PF00950">
    <property type="entry name" value="ABC-3"/>
    <property type="match status" value="1"/>
</dbReference>
<feature type="transmembrane region" description="Helical" evidence="9">
    <location>
        <begin position="6"/>
        <end position="28"/>
    </location>
</feature>
<dbReference type="PANTHER" id="PTHR30477:SF8">
    <property type="entry name" value="METAL TRANSPORT SYSTEM MEMBRANE PROTEIN CT_070-RELATED"/>
    <property type="match status" value="1"/>
</dbReference>
<dbReference type="GO" id="GO:0055085">
    <property type="term" value="P:transmembrane transport"/>
    <property type="evidence" value="ECO:0007669"/>
    <property type="project" value="InterPro"/>
</dbReference>
<dbReference type="SUPFAM" id="SSF81345">
    <property type="entry name" value="ABC transporter involved in vitamin B12 uptake, BtuC"/>
    <property type="match status" value="1"/>
</dbReference>
<evidence type="ECO:0000256" key="1">
    <source>
        <dbReference type="ARBA" id="ARBA00004651"/>
    </source>
</evidence>
<feature type="transmembrane region" description="Helical" evidence="9">
    <location>
        <begin position="205"/>
        <end position="224"/>
    </location>
</feature>
<feature type="transmembrane region" description="Helical" evidence="9">
    <location>
        <begin position="144"/>
        <end position="163"/>
    </location>
</feature>
<keyword evidence="6 9" id="KW-1133">Transmembrane helix</keyword>
<feature type="transmembrane region" description="Helical" evidence="9">
    <location>
        <begin position="37"/>
        <end position="53"/>
    </location>
</feature>
<protein>
    <submittedName>
        <fullName evidence="10">Metal ABC transporter permease</fullName>
    </submittedName>
</protein>
<evidence type="ECO:0000256" key="7">
    <source>
        <dbReference type="ARBA" id="ARBA00023136"/>
    </source>
</evidence>
<feature type="transmembrane region" description="Helical" evidence="9">
    <location>
        <begin position="231"/>
        <end position="251"/>
    </location>
</feature>
<reference evidence="10 11" key="1">
    <citation type="journal article" date="2017" name="ISME J.">
        <title>Energy and carbon metabolisms in a deep terrestrial subsurface fluid microbial community.</title>
        <authorList>
            <person name="Momper L."/>
            <person name="Jungbluth S.P."/>
            <person name="Lee M.D."/>
            <person name="Amend J.P."/>
        </authorList>
    </citation>
    <scope>NUCLEOTIDE SEQUENCE [LARGE SCALE GENOMIC DNA]</scope>
    <source>
        <strain evidence="10">SURF_26</strain>
    </source>
</reference>
<evidence type="ECO:0000256" key="9">
    <source>
        <dbReference type="SAM" id="Phobius"/>
    </source>
</evidence>
<evidence type="ECO:0000256" key="8">
    <source>
        <dbReference type="RuleBase" id="RU003943"/>
    </source>
</evidence>
<keyword evidence="5 8" id="KW-0812">Transmembrane</keyword>
<comment type="similarity">
    <text evidence="2 8">Belongs to the ABC-3 integral membrane protein family.</text>
</comment>
<keyword evidence="4" id="KW-1003">Cell membrane</keyword>
<name>A0A3A4R383_9BACT</name>
<feature type="transmembrane region" description="Helical" evidence="9">
    <location>
        <begin position="59"/>
        <end position="79"/>
    </location>
</feature>
<organism evidence="10 11">
    <name type="scientific">Candidatus Auribacter fodinae</name>
    <dbReference type="NCBI Taxonomy" id="2093366"/>
    <lineage>
        <taxon>Bacteria</taxon>
        <taxon>Pseudomonadati</taxon>
        <taxon>Candidatus Auribacterota</taxon>
        <taxon>Candidatus Auribacteria</taxon>
        <taxon>Candidatus Auribacterales</taxon>
        <taxon>Candidatus Auribacteraceae</taxon>
        <taxon>Candidatus Auribacter</taxon>
    </lineage>
</organism>
<evidence type="ECO:0000256" key="2">
    <source>
        <dbReference type="ARBA" id="ARBA00008034"/>
    </source>
</evidence>
<evidence type="ECO:0000313" key="10">
    <source>
        <dbReference type="EMBL" id="RJP57277.1"/>
    </source>
</evidence>
<evidence type="ECO:0000256" key="5">
    <source>
        <dbReference type="ARBA" id="ARBA00022692"/>
    </source>
</evidence>
<evidence type="ECO:0000313" key="11">
    <source>
        <dbReference type="Proteomes" id="UP000266426"/>
    </source>
</evidence>
<comment type="subcellular location">
    <subcellularLocation>
        <location evidence="1 8">Cell membrane</location>
        <topology evidence="1 8">Multi-pass membrane protein</topology>
    </subcellularLocation>
</comment>
<evidence type="ECO:0000256" key="3">
    <source>
        <dbReference type="ARBA" id="ARBA00022448"/>
    </source>
</evidence>
<dbReference type="CDD" id="cd06550">
    <property type="entry name" value="TM_ABC_iron-siderophores_like"/>
    <property type="match status" value="1"/>
</dbReference>
<keyword evidence="7 9" id="KW-0472">Membrane</keyword>
<feature type="transmembrane region" description="Helical" evidence="9">
    <location>
        <begin position="175"/>
        <end position="199"/>
    </location>
</feature>
<evidence type="ECO:0000256" key="6">
    <source>
        <dbReference type="ARBA" id="ARBA00022989"/>
    </source>
</evidence>
<feature type="transmembrane region" description="Helical" evidence="9">
    <location>
        <begin position="257"/>
        <end position="276"/>
    </location>
</feature>